<gene>
    <name evidence="2" type="ORF">TRITD_2Bv1G207210</name>
</gene>
<dbReference type="EMBL" id="LT934114">
    <property type="protein sequence ID" value="VAH50870.1"/>
    <property type="molecule type" value="Genomic_DNA"/>
</dbReference>
<organism evidence="2 3">
    <name type="scientific">Triticum turgidum subsp. durum</name>
    <name type="common">Durum wheat</name>
    <name type="synonym">Triticum durum</name>
    <dbReference type="NCBI Taxonomy" id="4567"/>
    <lineage>
        <taxon>Eukaryota</taxon>
        <taxon>Viridiplantae</taxon>
        <taxon>Streptophyta</taxon>
        <taxon>Embryophyta</taxon>
        <taxon>Tracheophyta</taxon>
        <taxon>Spermatophyta</taxon>
        <taxon>Magnoliopsida</taxon>
        <taxon>Liliopsida</taxon>
        <taxon>Poales</taxon>
        <taxon>Poaceae</taxon>
        <taxon>BOP clade</taxon>
        <taxon>Pooideae</taxon>
        <taxon>Triticodae</taxon>
        <taxon>Triticeae</taxon>
        <taxon>Triticinae</taxon>
        <taxon>Triticum</taxon>
    </lineage>
</organism>
<dbReference type="Gramene" id="TRITD2Bv1G207210.1">
    <property type="protein sequence ID" value="TRITD2Bv1G207210.1"/>
    <property type="gene ID" value="TRITD2Bv1G207210"/>
</dbReference>
<feature type="compositionally biased region" description="Acidic residues" evidence="1">
    <location>
        <begin position="275"/>
        <end position="288"/>
    </location>
</feature>
<feature type="region of interest" description="Disordered" evidence="1">
    <location>
        <begin position="274"/>
        <end position="297"/>
    </location>
</feature>
<dbReference type="AlphaFoldDB" id="A0A9R1PW87"/>
<dbReference type="Proteomes" id="UP000324705">
    <property type="component" value="Chromosome 2B"/>
</dbReference>
<name>A0A9R1PW87_TRITD</name>
<evidence type="ECO:0000256" key="1">
    <source>
        <dbReference type="SAM" id="MobiDB-lite"/>
    </source>
</evidence>
<dbReference type="PANTHER" id="PTHR47541:SF1">
    <property type="entry name" value="TETRATRICOPEPTIDE REPEAT (TPR)-LIKE SUPERFAMILY PROTEIN"/>
    <property type="match status" value="1"/>
</dbReference>
<dbReference type="PANTHER" id="PTHR47541">
    <property type="entry name" value="TETRATRICOPEPTIDE REPEAT (TPR)-LIKE SUPERFAMILY PROTEIN"/>
    <property type="match status" value="1"/>
</dbReference>
<feature type="compositionally biased region" description="Polar residues" evidence="1">
    <location>
        <begin position="187"/>
        <end position="204"/>
    </location>
</feature>
<proteinExistence type="predicted"/>
<dbReference type="Gene3D" id="1.25.40.10">
    <property type="entry name" value="Tetratricopeptide repeat domain"/>
    <property type="match status" value="1"/>
</dbReference>
<dbReference type="SUPFAM" id="SSF48452">
    <property type="entry name" value="TPR-like"/>
    <property type="match status" value="1"/>
</dbReference>
<accession>A0A9R1PW87</accession>
<dbReference type="InterPro" id="IPR011990">
    <property type="entry name" value="TPR-like_helical_dom_sf"/>
</dbReference>
<feature type="region of interest" description="Disordered" evidence="1">
    <location>
        <begin position="132"/>
        <end position="204"/>
    </location>
</feature>
<evidence type="ECO:0000313" key="2">
    <source>
        <dbReference type="EMBL" id="VAH50870.1"/>
    </source>
</evidence>
<keyword evidence="3" id="KW-1185">Reference proteome</keyword>
<feature type="compositionally biased region" description="Basic and acidic residues" evidence="1">
    <location>
        <begin position="346"/>
        <end position="356"/>
    </location>
</feature>
<reference evidence="2 3" key="1">
    <citation type="submission" date="2017-09" db="EMBL/GenBank/DDBJ databases">
        <authorList>
            <consortium name="International Durum Wheat Genome Sequencing Consortium (IDWGSC)"/>
            <person name="Milanesi L."/>
        </authorList>
    </citation>
    <scope>NUCLEOTIDE SEQUENCE [LARGE SCALE GENOMIC DNA]</scope>
    <source>
        <strain evidence="3">cv. Svevo</strain>
    </source>
</reference>
<protein>
    <submittedName>
        <fullName evidence="2">Uncharacterized protein</fullName>
    </submittedName>
</protein>
<feature type="compositionally biased region" description="Acidic residues" evidence="1">
    <location>
        <begin position="395"/>
        <end position="410"/>
    </location>
</feature>
<feature type="region of interest" description="Disordered" evidence="1">
    <location>
        <begin position="71"/>
        <end position="112"/>
    </location>
</feature>
<sequence length="427" mass="47337">MSPPEQTDNAVLSLHPTGSSLILLTTTEKFRACAPRDRAGAIVKLLNRSESPDTGTCRHVRTMRNPKLVVPRRRRKSTPEVRDSVPPEDFEVDGNSRDHLDNEAPAAATSARTTQFPTSLMAMYTGIANSTYQPPRHLPQATTWGRTRKDRGFRGGAIPSIPRKSKGRDNLGRVPRGRGRAAAPDNPLSSVHVQTPSNLPSARQQAAEECTSVLELDTEHTGALMLRAQTLVTLKDYQSALFDVNRLIEINPSSEVYRNLHARLKTQLSLAPIPESEEESLYTEEDKEDLTPKENTKNETVVVKSDQPSAKLILENKPVTKALKVEVPPNLPSKPEGGVTVQKPKGHSELDYKKPLTEAPKVQVSPSLPSKPECWGTIQKPKGHSGLDYSKWDKVEDDSSEDDEDDDEDDLPRYKFKVRTIGVRTVK</sequence>
<evidence type="ECO:0000313" key="3">
    <source>
        <dbReference type="Proteomes" id="UP000324705"/>
    </source>
</evidence>
<feature type="region of interest" description="Disordered" evidence="1">
    <location>
        <begin position="326"/>
        <end position="412"/>
    </location>
</feature>